<dbReference type="EnsemblPlants" id="Ma04_t28710.1">
    <property type="protein sequence ID" value="Ma04_p28710.1"/>
    <property type="gene ID" value="Ma04_g28710"/>
</dbReference>
<dbReference type="PANTHER" id="PTHR33646">
    <property type="entry name" value="GB|AAF00631.1"/>
    <property type="match status" value="1"/>
</dbReference>
<dbReference type="OrthoDB" id="766965at2759"/>
<evidence type="ECO:0000313" key="5">
    <source>
        <dbReference type="EnsemblPlants" id="Ma04_p28710.1"/>
    </source>
</evidence>
<reference evidence="5" key="2">
    <citation type="submission" date="2021-05" db="UniProtKB">
        <authorList>
            <consortium name="EnsemblPlants"/>
        </authorList>
    </citation>
    <scope>IDENTIFICATION</scope>
    <source>
        <strain evidence="5">subsp. malaccensis</strain>
    </source>
</reference>
<keyword evidence="2" id="KW-0472">Membrane</keyword>
<dbReference type="InParanoid" id="A0A804IV10"/>
<feature type="region of interest" description="Disordered" evidence="1">
    <location>
        <begin position="55"/>
        <end position="111"/>
    </location>
</feature>
<keyword evidence="2" id="KW-1133">Transmembrane helix</keyword>
<dbReference type="InterPro" id="IPR049224">
    <property type="entry name" value="DUF6821"/>
</dbReference>
<keyword evidence="6" id="KW-1185">Reference proteome</keyword>
<evidence type="ECO:0000313" key="6">
    <source>
        <dbReference type="Proteomes" id="UP000012960"/>
    </source>
</evidence>
<dbReference type="PANTHER" id="PTHR33646:SF2">
    <property type="entry name" value="F20H23.8 PROTEIN"/>
    <property type="match status" value="1"/>
</dbReference>
<feature type="compositionally biased region" description="Basic and acidic residues" evidence="1">
    <location>
        <begin position="88"/>
        <end position="102"/>
    </location>
</feature>
<accession>A0A804IV10</accession>
<evidence type="ECO:0000256" key="2">
    <source>
        <dbReference type="SAM" id="Phobius"/>
    </source>
</evidence>
<reference evidence="4" key="1">
    <citation type="submission" date="2021-03" db="EMBL/GenBank/DDBJ databases">
        <authorList>
            <consortium name="Genoscope - CEA"/>
            <person name="William W."/>
        </authorList>
    </citation>
    <scope>NUCLEOTIDE SEQUENCE</scope>
    <source>
        <strain evidence="4">Doubled-haploid Pahang</strain>
    </source>
</reference>
<feature type="transmembrane region" description="Helical" evidence="2">
    <location>
        <begin position="120"/>
        <end position="143"/>
    </location>
</feature>
<dbReference type="AlphaFoldDB" id="A0A804IV10"/>
<dbReference type="InterPro" id="IPR045883">
    <property type="entry name" value="At4g13530-like"/>
</dbReference>
<name>A0A804IV10_MUSAM</name>
<evidence type="ECO:0000256" key="1">
    <source>
        <dbReference type="SAM" id="MobiDB-lite"/>
    </source>
</evidence>
<dbReference type="Proteomes" id="UP000012960">
    <property type="component" value="Unplaced"/>
</dbReference>
<sequence>MEKSCLERDLDDWEFLPDDKSLLDFSHGSQNDLVLKELTLDANYFICPSQSFLEQQQNSEPTMENNSDDDAEAKGFKDIGVVTPDVESQVREEGEEKDHAGSEIKGFGFPPPGNWRSTGIGAFCAMGASAAAAAAATICIFILGCRQHQKPKIQFKIYTHDKRMKEVVQQAARLNQALSAARGAPMTRAHISFGGYIASA</sequence>
<dbReference type="FunCoup" id="A0A804IV10">
    <property type="interactions" value="196"/>
</dbReference>
<gene>
    <name evidence="4" type="ORF">GSMUA_134730.1</name>
</gene>
<protein>
    <submittedName>
        <fullName evidence="4">(wild Malaysian banana) hypothetical protein</fullName>
    </submittedName>
</protein>
<feature type="compositionally biased region" description="Polar residues" evidence="1">
    <location>
        <begin position="55"/>
        <end position="65"/>
    </location>
</feature>
<proteinExistence type="predicted"/>
<dbReference type="Gramene" id="Ma04_t28710.1">
    <property type="protein sequence ID" value="Ma04_p28710.1"/>
    <property type="gene ID" value="Ma04_g28710"/>
</dbReference>
<dbReference type="Pfam" id="PF20705">
    <property type="entry name" value="DUF6821"/>
    <property type="match status" value="1"/>
</dbReference>
<evidence type="ECO:0000313" key="4">
    <source>
        <dbReference type="EMBL" id="CAG1843678.1"/>
    </source>
</evidence>
<organism evidence="5 6">
    <name type="scientific">Musa acuminata subsp. malaccensis</name>
    <name type="common">Wild banana</name>
    <name type="synonym">Musa malaccensis</name>
    <dbReference type="NCBI Taxonomy" id="214687"/>
    <lineage>
        <taxon>Eukaryota</taxon>
        <taxon>Viridiplantae</taxon>
        <taxon>Streptophyta</taxon>
        <taxon>Embryophyta</taxon>
        <taxon>Tracheophyta</taxon>
        <taxon>Spermatophyta</taxon>
        <taxon>Magnoliopsida</taxon>
        <taxon>Liliopsida</taxon>
        <taxon>Zingiberales</taxon>
        <taxon>Musaceae</taxon>
        <taxon>Musa</taxon>
    </lineage>
</organism>
<feature type="domain" description="DUF6821" evidence="3">
    <location>
        <begin position="114"/>
        <end position="197"/>
    </location>
</feature>
<dbReference type="EMBL" id="HG996469">
    <property type="protein sequence ID" value="CAG1843678.1"/>
    <property type="molecule type" value="Genomic_DNA"/>
</dbReference>
<evidence type="ECO:0000259" key="3">
    <source>
        <dbReference type="Pfam" id="PF20705"/>
    </source>
</evidence>
<keyword evidence="2" id="KW-0812">Transmembrane</keyword>